<dbReference type="SUPFAM" id="SSF54001">
    <property type="entry name" value="Cysteine proteinases"/>
    <property type="match status" value="1"/>
</dbReference>
<dbReference type="EMBL" id="JARYZI010000004">
    <property type="protein sequence ID" value="MDH8678007.1"/>
    <property type="molecule type" value="Genomic_DNA"/>
</dbReference>
<gene>
    <name evidence="1" type="ORF">QE109_07595</name>
</gene>
<evidence type="ECO:0000313" key="1">
    <source>
        <dbReference type="EMBL" id="MDH8678007.1"/>
    </source>
</evidence>
<evidence type="ECO:0000313" key="2">
    <source>
        <dbReference type="Proteomes" id="UP001158045"/>
    </source>
</evidence>
<proteinExistence type="predicted"/>
<dbReference type="InterPro" id="IPR038765">
    <property type="entry name" value="Papain-like_cys_pep_sf"/>
</dbReference>
<comment type="caution">
    <text evidence="1">The sequence shown here is derived from an EMBL/GenBank/DDBJ whole genome shotgun (WGS) entry which is preliminary data.</text>
</comment>
<keyword evidence="2" id="KW-1185">Reference proteome</keyword>
<evidence type="ECO:0008006" key="3">
    <source>
        <dbReference type="Google" id="ProtNLM"/>
    </source>
</evidence>
<protein>
    <recommendedName>
        <fullName evidence="3">Permuted papain-like amidase enzyme, YaeF/YiiX, C92 family</fullName>
    </recommendedName>
</protein>
<dbReference type="Proteomes" id="UP001158045">
    <property type="component" value="Unassembled WGS sequence"/>
</dbReference>
<reference evidence="1 2" key="1">
    <citation type="submission" date="2023-04" db="EMBL/GenBank/DDBJ databases">
        <title>Fusibacter bizertensis strain WBS, isolated from littoral bottom sediments of the Arctic seas - biochemical and genomic analysis.</title>
        <authorList>
            <person name="Brioukhanov A.L."/>
        </authorList>
    </citation>
    <scope>NUCLEOTIDE SEQUENCE [LARGE SCALE GENOMIC DNA]</scope>
    <source>
        <strain evidence="1 2">WBS</strain>
    </source>
</reference>
<dbReference type="RefSeq" id="WP_281093837.1">
    <property type="nucleotide sequence ID" value="NZ_JARYZI010000004.1"/>
</dbReference>
<sequence>MPEQSYCIYLVFSKTGTWLSRALKYFQPSKYVHTSIGFDETFNEMYSFGRINPKNPFSGGFVKESLYEGVYKNNPSSECQIFKVPVTLEQYEGLKKDIEYFHSTRDRYRYNFIGLFGVLFNRPIHRKNHYFCSQFVYILLKKHHILDVGKQPELVQTIDLFELKNKILIYEGLIVDMERKAPPSSLININNSL</sequence>
<accession>A0ABT6NC59</accession>
<name>A0ABT6NC59_9FIRM</name>
<dbReference type="Gene3D" id="3.90.1720.10">
    <property type="entry name" value="endopeptidase domain like (from Nostoc punctiforme)"/>
    <property type="match status" value="1"/>
</dbReference>
<organism evidence="1 2">
    <name type="scientific">Fusibacter bizertensis</name>
    <dbReference type="NCBI Taxonomy" id="1488331"/>
    <lineage>
        <taxon>Bacteria</taxon>
        <taxon>Bacillati</taxon>
        <taxon>Bacillota</taxon>
        <taxon>Clostridia</taxon>
        <taxon>Eubacteriales</taxon>
        <taxon>Eubacteriales Family XII. Incertae Sedis</taxon>
        <taxon>Fusibacter</taxon>
    </lineage>
</organism>